<dbReference type="PANTHER" id="PTHR43019:SF23">
    <property type="entry name" value="PROTEASE DO-LIKE 5, CHLOROPLASTIC"/>
    <property type="match status" value="1"/>
</dbReference>
<comment type="subcellular location">
    <subcellularLocation>
        <location evidence="1">Membrane</location>
        <topology evidence="1">Multi-pass membrane protein</topology>
    </subcellularLocation>
</comment>
<evidence type="ECO:0000256" key="1">
    <source>
        <dbReference type="ARBA" id="ARBA00004141"/>
    </source>
</evidence>
<dbReference type="Pfam" id="PF13365">
    <property type="entry name" value="Trypsin_2"/>
    <property type="match status" value="1"/>
</dbReference>
<reference evidence="6 7" key="1">
    <citation type="submission" date="2019-06" db="EMBL/GenBank/DDBJ databases">
        <title>Sequencing the genomes of 1000 actinobacteria strains.</title>
        <authorList>
            <person name="Klenk H.-P."/>
        </authorList>
    </citation>
    <scope>NUCLEOTIDE SEQUENCE [LARGE SCALE GENOMIC DNA]</scope>
    <source>
        <strain evidence="6 7">DSM 18607</strain>
    </source>
</reference>
<dbReference type="OrthoDB" id="9766361at2"/>
<feature type="transmembrane region" description="Helical" evidence="5">
    <location>
        <begin position="63"/>
        <end position="85"/>
    </location>
</feature>
<dbReference type="InterPro" id="IPR009003">
    <property type="entry name" value="Peptidase_S1_PA"/>
</dbReference>
<evidence type="ECO:0000313" key="7">
    <source>
        <dbReference type="Proteomes" id="UP000317893"/>
    </source>
</evidence>
<evidence type="ECO:0000256" key="2">
    <source>
        <dbReference type="ARBA" id="ARBA00022692"/>
    </source>
</evidence>
<dbReference type="EMBL" id="VFMN01000001">
    <property type="protein sequence ID" value="TQJ07905.1"/>
    <property type="molecule type" value="Genomic_DNA"/>
</dbReference>
<protein>
    <submittedName>
        <fullName evidence="6">Colicin V production protein</fullName>
    </submittedName>
</protein>
<comment type="caution">
    <text evidence="6">The sequence shown here is derived from an EMBL/GenBank/DDBJ whole genome shotgun (WGS) entry which is preliminary data.</text>
</comment>
<dbReference type="SUPFAM" id="SSF50494">
    <property type="entry name" value="Trypsin-like serine proteases"/>
    <property type="match status" value="1"/>
</dbReference>
<keyword evidence="3 5" id="KW-1133">Transmembrane helix</keyword>
<dbReference type="Proteomes" id="UP000317893">
    <property type="component" value="Unassembled WGS sequence"/>
</dbReference>
<evidence type="ECO:0000256" key="5">
    <source>
        <dbReference type="SAM" id="Phobius"/>
    </source>
</evidence>
<feature type="transmembrane region" description="Helical" evidence="5">
    <location>
        <begin position="29"/>
        <end position="51"/>
    </location>
</feature>
<dbReference type="GO" id="GO:0016020">
    <property type="term" value="C:membrane"/>
    <property type="evidence" value="ECO:0007669"/>
    <property type="project" value="UniProtKB-SubCell"/>
</dbReference>
<keyword evidence="7" id="KW-1185">Reference proteome</keyword>
<feature type="transmembrane region" description="Helical" evidence="5">
    <location>
        <begin position="105"/>
        <end position="127"/>
    </location>
</feature>
<evidence type="ECO:0000256" key="3">
    <source>
        <dbReference type="ARBA" id="ARBA00022989"/>
    </source>
</evidence>
<name>A0A542DXV4_9MICO</name>
<evidence type="ECO:0000256" key="4">
    <source>
        <dbReference type="ARBA" id="ARBA00023136"/>
    </source>
</evidence>
<dbReference type="InterPro" id="IPR003825">
    <property type="entry name" value="Colicin-V_CvpA"/>
</dbReference>
<dbReference type="Pfam" id="PF02674">
    <property type="entry name" value="Colicin_V"/>
    <property type="match status" value="1"/>
</dbReference>
<keyword evidence="4 5" id="KW-0472">Membrane</keyword>
<dbReference type="InterPro" id="IPR047680">
    <property type="entry name" value="MarP-like"/>
</dbReference>
<dbReference type="InterPro" id="IPR001940">
    <property type="entry name" value="Peptidase_S1C"/>
</dbReference>
<dbReference type="RefSeq" id="WP_141847256.1">
    <property type="nucleotide sequence ID" value="NZ_BAAAPR010000013.1"/>
</dbReference>
<gene>
    <name evidence="6" type="ORF">FB458_0976</name>
</gene>
<sequence>MTGSVILDLVLALALLSYAVSGYRQGLVVSALSLAGFLGGGALGLWLLPLLLQQSTWVQAHEVVRVVALVLGVFLVASLGQGVMVRWGGRIRSHVRLRSVKTVDSLLGAVAVSAAFAVLAWFIAGAVRPAAPPPLARAIGESRVLRTINEVVPAETGQLFAGFREMLDRNGFPRVFEGLTPEPILPAQPPDAGAATTAAVRAAASSIVKITGVATSCDRGQEGSGWVIATDRVVTNAHVVAGMSQPSVRIGGVGASYAARVVVFDPQRDLAVLAVPGLPAQPLQLGQGLQAGSSAVVAGFPLDGPYRLDAARVRQVITATGSDIYGQPGIARQIYSLYATVQPGNSGGPLLGTDGKVDGIVFAKSLDDSRTGYALTLEEAAPVLQQASSASQQVSTGACAVS</sequence>
<dbReference type="GO" id="GO:0009403">
    <property type="term" value="P:toxin biosynthetic process"/>
    <property type="evidence" value="ECO:0007669"/>
    <property type="project" value="InterPro"/>
</dbReference>
<dbReference type="PRINTS" id="PR00834">
    <property type="entry name" value="PROTEASES2C"/>
</dbReference>
<proteinExistence type="predicted"/>
<dbReference type="GO" id="GO:0006508">
    <property type="term" value="P:proteolysis"/>
    <property type="evidence" value="ECO:0007669"/>
    <property type="project" value="InterPro"/>
</dbReference>
<dbReference type="NCBIfam" id="NF033740">
    <property type="entry name" value="MarP_fam_protase"/>
    <property type="match status" value="1"/>
</dbReference>
<dbReference type="PANTHER" id="PTHR43019">
    <property type="entry name" value="SERINE ENDOPROTEASE DEGS"/>
    <property type="match status" value="1"/>
</dbReference>
<dbReference type="InterPro" id="IPR043504">
    <property type="entry name" value="Peptidase_S1_PA_chymotrypsin"/>
</dbReference>
<dbReference type="GO" id="GO:0004252">
    <property type="term" value="F:serine-type endopeptidase activity"/>
    <property type="evidence" value="ECO:0007669"/>
    <property type="project" value="InterPro"/>
</dbReference>
<dbReference type="Gene3D" id="2.40.10.10">
    <property type="entry name" value="Trypsin-like serine proteases"/>
    <property type="match status" value="2"/>
</dbReference>
<dbReference type="AlphaFoldDB" id="A0A542DXV4"/>
<accession>A0A542DXV4</accession>
<keyword evidence="2 5" id="KW-0812">Transmembrane</keyword>
<evidence type="ECO:0000313" key="6">
    <source>
        <dbReference type="EMBL" id="TQJ07905.1"/>
    </source>
</evidence>
<organism evidence="6 7">
    <name type="scientific">Lapillicoccus jejuensis</name>
    <dbReference type="NCBI Taxonomy" id="402171"/>
    <lineage>
        <taxon>Bacteria</taxon>
        <taxon>Bacillati</taxon>
        <taxon>Actinomycetota</taxon>
        <taxon>Actinomycetes</taxon>
        <taxon>Micrococcales</taxon>
        <taxon>Intrasporangiaceae</taxon>
        <taxon>Lapillicoccus</taxon>
    </lineage>
</organism>